<organism evidence="1 2">
    <name type="scientific">Peredibacter starrii</name>
    <dbReference type="NCBI Taxonomy" id="28202"/>
    <lineage>
        <taxon>Bacteria</taxon>
        <taxon>Pseudomonadati</taxon>
        <taxon>Bdellovibrionota</taxon>
        <taxon>Bacteriovoracia</taxon>
        <taxon>Bacteriovoracales</taxon>
        <taxon>Bacteriovoracaceae</taxon>
        <taxon>Peredibacter</taxon>
    </lineage>
</organism>
<evidence type="ECO:0008006" key="3">
    <source>
        <dbReference type="Google" id="ProtNLM"/>
    </source>
</evidence>
<reference evidence="1 2" key="1">
    <citation type="submission" date="2023-11" db="EMBL/GenBank/DDBJ databases">
        <title>Peredibacter starrii A3.12.</title>
        <authorList>
            <person name="Mitchell R.J."/>
        </authorList>
    </citation>
    <scope>NUCLEOTIDE SEQUENCE [LARGE SCALE GENOMIC DNA]</scope>
    <source>
        <strain evidence="1 2">A3.12</strain>
    </source>
</reference>
<keyword evidence="2" id="KW-1185">Reference proteome</keyword>
<dbReference type="EMBL" id="CP139487">
    <property type="protein sequence ID" value="WPU63296.1"/>
    <property type="molecule type" value="Genomic_DNA"/>
</dbReference>
<dbReference type="RefSeq" id="WP_321389747.1">
    <property type="nucleotide sequence ID" value="NZ_CP139487.1"/>
</dbReference>
<proteinExistence type="predicted"/>
<name>A0AAX4HJ92_9BACT</name>
<dbReference type="KEGG" id="psti:SOO65_11430"/>
<dbReference type="AlphaFoldDB" id="A0AAX4HJ92"/>
<sequence>MKIAIFAITLFLGVIASYKFLTSPITFASAESRTAEDAIVYNEITWQWKDGQDVWIMRQSHEGLTPKKENWDKLVITVKNEKTRFYQLAPGVNEFTGKEKEVPFKVSCFMCHPNGPRAIRPMEFNSLGEKIQVGLLNLRIKLYGKLENINSAQNQVGDVPFRHEGKISNTPLTLPACMKCHQDQGLFSRGFLTRQNGITIDFMVKNTHMPPFGDLSQKEQKYLKDFMDGF</sequence>
<protein>
    <recommendedName>
        <fullName evidence="3">Cytochrome c domain-containing protein</fullName>
    </recommendedName>
</protein>
<accession>A0AAX4HJ92</accession>
<evidence type="ECO:0000313" key="2">
    <source>
        <dbReference type="Proteomes" id="UP001324634"/>
    </source>
</evidence>
<evidence type="ECO:0000313" key="1">
    <source>
        <dbReference type="EMBL" id="WPU63296.1"/>
    </source>
</evidence>
<dbReference type="Proteomes" id="UP001324634">
    <property type="component" value="Chromosome"/>
</dbReference>
<gene>
    <name evidence="1" type="ORF">SOO65_11430</name>
</gene>